<evidence type="ECO:0000256" key="1">
    <source>
        <dbReference type="SAM" id="SignalP"/>
    </source>
</evidence>
<feature type="chain" id="PRO_5015623480" evidence="1">
    <location>
        <begin position="32"/>
        <end position="114"/>
    </location>
</feature>
<dbReference type="EMBL" id="PVWO01000178">
    <property type="protein sequence ID" value="PSB55578.1"/>
    <property type="molecule type" value="Genomic_DNA"/>
</dbReference>
<dbReference type="RefSeq" id="WP_106306042.1">
    <property type="nucleotide sequence ID" value="NZ_PVWO01000178.1"/>
</dbReference>
<evidence type="ECO:0000313" key="2">
    <source>
        <dbReference type="EMBL" id="PSB55578.1"/>
    </source>
</evidence>
<accession>A0A2T1GDM8</accession>
<sequence>MSTLTFKIVFASLISSATLFGAFAIGSVANAAPTVNCTIPNNVSCDISSSKGIKSVKIQSNTPLGTIDLVNKNYDNCPKSVTVTWDSAYQSSNQDIVECQGVSGGARNPGKLKG</sequence>
<reference evidence="2 3" key="1">
    <citation type="submission" date="2018-03" db="EMBL/GenBank/DDBJ databases">
        <title>The ancient ancestry and fast evolution of plastids.</title>
        <authorList>
            <person name="Moore K.R."/>
            <person name="Magnabosco C."/>
            <person name="Momper L."/>
            <person name="Gold D.A."/>
            <person name="Bosak T."/>
            <person name="Fournier G.P."/>
        </authorList>
    </citation>
    <scope>NUCLEOTIDE SEQUENCE [LARGE SCALE GENOMIC DNA]</scope>
    <source>
        <strain evidence="2 3">CCALA 037</strain>
    </source>
</reference>
<gene>
    <name evidence="2" type="ORF">C7B77_14595</name>
</gene>
<organism evidence="2 3">
    <name type="scientific">Chamaesiphon polymorphus CCALA 037</name>
    <dbReference type="NCBI Taxonomy" id="2107692"/>
    <lineage>
        <taxon>Bacteria</taxon>
        <taxon>Bacillati</taxon>
        <taxon>Cyanobacteriota</taxon>
        <taxon>Cyanophyceae</taxon>
        <taxon>Gomontiellales</taxon>
        <taxon>Chamaesiphonaceae</taxon>
        <taxon>Chamaesiphon</taxon>
    </lineage>
</organism>
<comment type="caution">
    <text evidence="2">The sequence shown here is derived from an EMBL/GenBank/DDBJ whole genome shotgun (WGS) entry which is preliminary data.</text>
</comment>
<keyword evidence="3" id="KW-1185">Reference proteome</keyword>
<dbReference type="AlphaFoldDB" id="A0A2T1GDM8"/>
<proteinExistence type="predicted"/>
<feature type="signal peptide" evidence="1">
    <location>
        <begin position="1"/>
        <end position="31"/>
    </location>
</feature>
<dbReference type="OrthoDB" id="8030822at2"/>
<protein>
    <submittedName>
        <fullName evidence="2">Uncharacterized protein</fullName>
    </submittedName>
</protein>
<dbReference type="Proteomes" id="UP000238937">
    <property type="component" value="Unassembled WGS sequence"/>
</dbReference>
<keyword evidence="1" id="KW-0732">Signal</keyword>
<name>A0A2T1GDM8_9CYAN</name>
<evidence type="ECO:0000313" key="3">
    <source>
        <dbReference type="Proteomes" id="UP000238937"/>
    </source>
</evidence>